<dbReference type="PANTHER" id="PTHR31431:SF1">
    <property type="entry name" value="NUCLEOPORIN NUP188"/>
    <property type="match status" value="1"/>
</dbReference>
<dbReference type="GO" id="GO:0017056">
    <property type="term" value="F:structural constituent of nuclear pore"/>
    <property type="evidence" value="ECO:0007669"/>
    <property type="project" value="InterPro"/>
</dbReference>
<proteinExistence type="predicted"/>
<sequence length="1929" mass="203623">MSAATFDAAQLWWPPLERFYISLTSSTQNLPDKLQEQAKDFDQELDEVQAYILLRRWQGDHKDAVIRDHLTLEQLHSIAQAYFLERSYAIESLKLIFQLVEGALAVRDAGSMGAPGRAALAQTRMQQAAAERCALLETLLLLYYSRPLSVERWLELAAAVRSSLVLRSSAPKSGQNPGRRADHLATMVLLQTLDLETLLRLVADNAALTADAHRFGGAADRERIDAELRSWWDGPSEAQTPVLLAWAAFTTLANIVSPDKCEGADYRGHAQVAADDGALASLAASASSLCSPGGSADPLASLFRSTLLALLSSIVGAFGLSPARLPSRDLEHILQLLQSIFEGQEDLCESFWSKQSVIEEPLRHFLHESRGLYPQYPAPLLRLLSGLSSSRDAAVEANAYLASLPVIAQLHDRSQPLRYLEEGSSFAQDVQAAESMPVMGIPDAIPKGARGSVHAVPPCLADASSNDIAGDIDERVLVQWRLPMQLGAGQILLLAIVQEELLLLHQIMAAPVREHVLALRQIEEAVEALSPPMHLLARMTTAQPALAVSLVQMRLPSTAGDESGRDLVSLVASALSVLPQLHAHAKLRSRLLPMLEDCLGLAGALALNLPARALDEVCTAPLLQPASAVATAPRSLAPAPSCPRFVEQSLPGLQHLQQEVEARSGNYAVSEAFLRLVCVLLQSGTSSPTLQAYVGFVVGYILPNHPRWLYASQSQRWRINAAAVRVVHLALTTDALPMLPTVATAQAALVPDLAVAVRHALQKGGGSASYLWAALPPDAATLRALSLRESGAEAAAAEEAAQEWQRLLPALGLGPAAPLATLSSSLFQVPRVGVSSPASVLASLVSYGYLDAAAHAEVLRGVRALALAAAQSTRMSFAGFLSQACGQGQVPLMRSRLVEPLRLEDAKVDVSLYAASVQHLVAALTFHPSVVDLLLFPSALTDSEAEATPAGTSGDEQAKKRSAGSSPKGAKKELKVAAWSCLDGLWEAVKSGPRLRAQQPAVLAHALRALLAMWQAGPVAGRAVKALRGQGDYWGALAGCLPEAAQRSLLLGAPDLDDGGDEEPADAWQTRSDGAWRLAAEAHALQLLSLDAFAHRRSTGDEAGSSAWSLLDGWARDADGGQLLVLLQRYSVPCAGRRLLAGLERSANEAALELLSTALCDKMLGPSLQLPGSLLGSLYALSQPLLRRGASQEAAAAELQKAVESSERGPDSMHAHLVAEMGRLGGGSLLLRQAPAPCFWEPFPSYGTAYVYDTNRLARQIGPEFARELKSVQQLLASMRAVGVLVSTEDARQAALRAVRGAIAVSLRGGDAAPQLGASVIAGVTAALSRALLPPLAQAAKGARSDDGVASFSWLGACLSSAAEVAQVLVLVLQRWQGRGKAAASGRAPSSDLSICAELLHITRSWLTGRGALAAARCTDRALLEDLEVSLLAALLLALQRLPPLLNGAARSEPRAALRTALAQAVGPLLELCREAEGSSATALAIAQVNLVDVMDRAFRTVVRSRGKGATQPKAVTEQASTLMGTSLSLILTAVQHKGAAQLLADQGLLSCLLAMAAWMVAPDGGGLGSAVNEEPVEAGSGGARRPQSAATAPPGADYAGAYSSGGRPVPVHQHWLSLCAILGVVVRALPGWTAVEADAVALLVAAEERLLLALEPPAATPAQPLTLAMLQARTFPSMNCFWGARQGADRDRFGFNCAACMLHKETERAAFLLASLARLLGLWQMALPASLPAARQTAASFLSFAALPTAADTCAVHCPPVSPSEKAQAREQAGLPVGEAWFDVCAEGSREAKAGAGDYSDLKHSDYSASLAEALYGSVAQALSFLCAVAPEVGEDEVAEGLGPEWPEPRQLAGLQQQCLAMSFEVCQRSMAGNARAARLCRTLLAILAMSRRLQAAQGFHPDPALAERIRDGQARMTAALAPPGNAS</sequence>
<name>I0Z3L2_COCSC</name>
<dbReference type="RefSeq" id="XP_005649775.1">
    <property type="nucleotide sequence ID" value="XM_005649718.1"/>
</dbReference>
<dbReference type="EMBL" id="AGSI01000004">
    <property type="protein sequence ID" value="EIE25231.1"/>
    <property type="molecule type" value="Genomic_DNA"/>
</dbReference>
<dbReference type="GO" id="GO:0006405">
    <property type="term" value="P:RNA export from nucleus"/>
    <property type="evidence" value="ECO:0007669"/>
    <property type="project" value="TreeGrafter"/>
</dbReference>
<feature type="region of interest" description="Disordered" evidence="1">
    <location>
        <begin position="1572"/>
        <end position="1597"/>
    </location>
</feature>
<reference evidence="2 3" key="1">
    <citation type="journal article" date="2012" name="Genome Biol.">
        <title>The genome of the polar eukaryotic microalga coccomyxa subellipsoidea reveals traits of cold adaptation.</title>
        <authorList>
            <person name="Blanc G."/>
            <person name="Agarkova I."/>
            <person name="Grimwood J."/>
            <person name="Kuo A."/>
            <person name="Brueggeman A."/>
            <person name="Dunigan D."/>
            <person name="Gurnon J."/>
            <person name="Ladunga I."/>
            <person name="Lindquist E."/>
            <person name="Lucas S."/>
            <person name="Pangilinan J."/>
            <person name="Proschold T."/>
            <person name="Salamov A."/>
            <person name="Schmutz J."/>
            <person name="Weeks D."/>
            <person name="Yamada T."/>
            <person name="Claverie J.M."/>
            <person name="Grigoriev I."/>
            <person name="Van Etten J."/>
            <person name="Lomsadze A."/>
            <person name="Borodovsky M."/>
        </authorList>
    </citation>
    <scope>NUCLEOTIDE SEQUENCE [LARGE SCALE GENOMIC DNA]</scope>
    <source>
        <strain evidence="2 3">C-169</strain>
    </source>
</reference>
<dbReference type="KEGG" id="csl:COCSUDRAFT_46645"/>
<dbReference type="Proteomes" id="UP000007264">
    <property type="component" value="Unassembled WGS sequence"/>
</dbReference>
<dbReference type="GeneID" id="17043233"/>
<dbReference type="InterPro" id="IPR044840">
    <property type="entry name" value="Nup188"/>
</dbReference>
<gene>
    <name evidence="2" type="ORF">COCSUDRAFT_46645</name>
</gene>
<organism evidence="2 3">
    <name type="scientific">Coccomyxa subellipsoidea (strain C-169)</name>
    <name type="common">Green microalga</name>
    <dbReference type="NCBI Taxonomy" id="574566"/>
    <lineage>
        <taxon>Eukaryota</taxon>
        <taxon>Viridiplantae</taxon>
        <taxon>Chlorophyta</taxon>
        <taxon>core chlorophytes</taxon>
        <taxon>Trebouxiophyceae</taxon>
        <taxon>Trebouxiophyceae incertae sedis</taxon>
        <taxon>Coccomyxaceae</taxon>
        <taxon>Coccomyxa</taxon>
        <taxon>Coccomyxa subellipsoidea</taxon>
    </lineage>
</organism>
<dbReference type="GO" id="GO:0044611">
    <property type="term" value="C:nuclear pore inner ring"/>
    <property type="evidence" value="ECO:0007669"/>
    <property type="project" value="TreeGrafter"/>
</dbReference>
<evidence type="ECO:0000313" key="2">
    <source>
        <dbReference type="EMBL" id="EIE25231.1"/>
    </source>
</evidence>
<comment type="caution">
    <text evidence="2">The sequence shown here is derived from an EMBL/GenBank/DDBJ whole genome shotgun (WGS) entry which is preliminary data.</text>
</comment>
<evidence type="ECO:0000256" key="1">
    <source>
        <dbReference type="SAM" id="MobiDB-lite"/>
    </source>
</evidence>
<keyword evidence="3" id="KW-1185">Reference proteome</keyword>
<dbReference type="PANTHER" id="PTHR31431">
    <property type="entry name" value="NUCLEOPORIN NUP188 HOMOLOG"/>
    <property type="match status" value="1"/>
</dbReference>
<dbReference type="OrthoDB" id="514928at2759"/>
<dbReference type="eggNOG" id="KOG4833">
    <property type="taxonomic scope" value="Eukaryota"/>
</dbReference>
<dbReference type="GO" id="GO:0006606">
    <property type="term" value="P:protein import into nucleus"/>
    <property type="evidence" value="ECO:0007669"/>
    <property type="project" value="TreeGrafter"/>
</dbReference>
<evidence type="ECO:0000313" key="3">
    <source>
        <dbReference type="Proteomes" id="UP000007264"/>
    </source>
</evidence>
<protein>
    <submittedName>
        <fullName evidence="2">Uncharacterized protein</fullName>
    </submittedName>
</protein>
<feature type="region of interest" description="Disordered" evidence="1">
    <location>
        <begin position="945"/>
        <end position="969"/>
    </location>
</feature>
<accession>I0Z3L2</accession>
<dbReference type="STRING" id="574566.I0Z3L2"/>